<dbReference type="Pfam" id="PF01025">
    <property type="entry name" value="GrpE"/>
    <property type="match status" value="1"/>
</dbReference>
<keyword evidence="15" id="KW-1185">Reference proteome</keyword>
<feature type="compositionally biased region" description="Polar residues" evidence="13">
    <location>
        <begin position="125"/>
        <end position="136"/>
    </location>
</feature>
<evidence type="ECO:0000256" key="13">
    <source>
        <dbReference type="SAM" id="MobiDB-lite"/>
    </source>
</evidence>
<dbReference type="Gene3D" id="3.90.20.20">
    <property type="match status" value="1"/>
</dbReference>
<dbReference type="Proteomes" id="UP000236161">
    <property type="component" value="Unassembled WGS sequence"/>
</dbReference>
<feature type="coiled-coil region" evidence="12">
    <location>
        <begin position="167"/>
        <end position="212"/>
    </location>
</feature>
<dbReference type="GO" id="GO:0001405">
    <property type="term" value="C:PAM complex, Tim23 associated import motor"/>
    <property type="evidence" value="ECO:0007669"/>
    <property type="project" value="TreeGrafter"/>
</dbReference>
<evidence type="ECO:0000256" key="7">
    <source>
        <dbReference type="ARBA" id="ARBA00023128"/>
    </source>
</evidence>
<dbReference type="GO" id="GO:0042803">
    <property type="term" value="F:protein homodimerization activity"/>
    <property type="evidence" value="ECO:0007669"/>
    <property type="project" value="InterPro"/>
</dbReference>
<comment type="subunit">
    <text evidence="9">Probable component of the PAM complex, at least composed of SSC1 (mtHsp70), MGE1, TIM44, PAM16/TIM16, PAM17 and PAM18/TIM14. Interacts with SSQ1.</text>
</comment>
<dbReference type="OrthoDB" id="201635at2759"/>
<comment type="subcellular location">
    <subcellularLocation>
        <location evidence="1 10">Mitochondrion matrix</location>
    </subcellularLocation>
</comment>
<proteinExistence type="inferred from homology"/>
<dbReference type="CDD" id="cd00446">
    <property type="entry name" value="GrpE"/>
    <property type="match status" value="1"/>
</dbReference>
<dbReference type="PANTHER" id="PTHR21237">
    <property type="entry name" value="GRPE PROTEIN"/>
    <property type="match status" value="1"/>
</dbReference>
<evidence type="ECO:0000313" key="14">
    <source>
        <dbReference type="EMBL" id="PKA52819.1"/>
    </source>
</evidence>
<evidence type="ECO:0000256" key="5">
    <source>
        <dbReference type="ARBA" id="ARBA00022840"/>
    </source>
</evidence>
<dbReference type="InterPro" id="IPR009012">
    <property type="entry name" value="GrpE_head"/>
</dbReference>
<keyword evidence="12" id="KW-0175">Coiled coil</keyword>
<dbReference type="SUPFAM" id="SSF51064">
    <property type="entry name" value="Head domain of nucleotide exchange factor GrpE"/>
    <property type="match status" value="1"/>
</dbReference>
<dbReference type="PRINTS" id="PR00773">
    <property type="entry name" value="GRPEPROTEIN"/>
</dbReference>
<dbReference type="SUPFAM" id="SSF58014">
    <property type="entry name" value="Coiled-coil domain of nucleotide exchange factor GrpE"/>
    <property type="match status" value="1"/>
</dbReference>
<evidence type="ECO:0000313" key="15">
    <source>
        <dbReference type="Proteomes" id="UP000236161"/>
    </source>
</evidence>
<comment type="similarity">
    <text evidence="2 11">Belongs to the GrpE family.</text>
</comment>
<evidence type="ECO:0000256" key="8">
    <source>
        <dbReference type="ARBA" id="ARBA00023186"/>
    </source>
</evidence>
<keyword evidence="4" id="KW-0547">Nucleotide-binding</keyword>
<dbReference type="InterPro" id="IPR000740">
    <property type="entry name" value="GrpE"/>
</dbReference>
<feature type="compositionally biased region" description="Polar residues" evidence="13">
    <location>
        <begin position="83"/>
        <end position="96"/>
    </location>
</feature>
<keyword evidence="7 10" id="KW-0496">Mitochondrion</keyword>
<gene>
    <name evidence="14" type="ORF">AXF42_Ash001800</name>
</gene>
<dbReference type="FunFam" id="2.30.22.10:FF:000002">
    <property type="entry name" value="GrpE protein homolog"/>
    <property type="match status" value="1"/>
</dbReference>
<reference evidence="14 15" key="1">
    <citation type="journal article" date="2017" name="Nature">
        <title>The Apostasia genome and the evolution of orchids.</title>
        <authorList>
            <person name="Zhang G.Q."/>
            <person name="Liu K.W."/>
            <person name="Li Z."/>
            <person name="Lohaus R."/>
            <person name="Hsiao Y.Y."/>
            <person name="Niu S.C."/>
            <person name="Wang J.Y."/>
            <person name="Lin Y.C."/>
            <person name="Xu Q."/>
            <person name="Chen L.J."/>
            <person name="Yoshida K."/>
            <person name="Fujiwara S."/>
            <person name="Wang Z.W."/>
            <person name="Zhang Y.Q."/>
            <person name="Mitsuda N."/>
            <person name="Wang M."/>
            <person name="Liu G.H."/>
            <person name="Pecoraro L."/>
            <person name="Huang H.X."/>
            <person name="Xiao X.J."/>
            <person name="Lin M."/>
            <person name="Wu X.Y."/>
            <person name="Wu W.L."/>
            <person name="Chen Y.Y."/>
            <person name="Chang S.B."/>
            <person name="Sakamoto S."/>
            <person name="Ohme-Takagi M."/>
            <person name="Yagi M."/>
            <person name="Zeng S.J."/>
            <person name="Shen C.Y."/>
            <person name="Yeh C.M."/>
            <person name="Luo Y.B."/>
            <person name="Tsai W.C."/>
            <person name="Van de Peer Y."/>
            <person name="Liu Z.J."/>
        </authorList>
    </citation>
    <scope>NUCLEOTIDE SEQUENCE [LARGE SCALE GENOMIC DNA]</scope>
    <source>
        <strain evidence="15">cv. Shenzhen</strain>
        <tissue evidence="14">Stem</tissue>
    </source>
</reference>
<dbReference type="GO" id="GO:0005524">
    <property type="term" value="F:ATP binding"/>
    <property type="evidence" value="ECO:0007669"/>
    <property type="project" value="UniProtKB-KW"/>
</dbReference>
<dbReference type="GO" id="GO:0051087">
    <property type="term" value="F:protein-folding chaperone binding"/>
    <property type="evidence" value="ECO:0007669"/>
    <property type="project" value="InterPro"/>
</dbReference>
<dbReference type="GO" id="GO:0006457">
    <property type="term" value="P:protein folding"/>
    <property type="evidence" value="ECO:0007669"/>
    <property type="project" value="InterPro"/>
</dbReference>
<evidence type="ECO:0000256" key="2">
    <source>
        <dbReference type="ARBA" id="ARBA00009054"/>
    </source>
</evidence>
<keyword evidence="8 10" id="KW-0143">Chaperone</keyword>
<protein>
    <recommendedName>
        <fullName evidence="10">GrpE protein homolog</fullName>
    </recommendedName>
</protein>
<dbReference type="AlphaFoldDB" id="A0A2I0AB96"/>
<evidence type="ECO:0000256" key="3">
    <source>
        <dbReference type="ARBA" id="ARBA00022723"/>
    </source>
</evidence>
<evidence type="ECO:0000256" key="12">
    <source>
        <dbReference type="SAM" id="Coils"/>
    </source>
</evidence>
<evidence type="ECO:0000256" key="4">
    <source>
        <dbReference type="ARBA" id="ARBA00022741"/>
    </source>
</evidence>
<feature type="region of interest" description="Disordered" evidence="13">
    <location>
        <begin position="79"/>
        <end position="150"/>
    </location>
</feature>
<dbReference type="HAMAP" id="MF_01151">
    <property type="entry name" value="GrpE"/>
    <property type="match status" value="1"/>
</dbReference>
<dbReference type="GO" id="GO:0030150">
    <property type="term" value="P:protein import into mitochondrial matrix"/>
    <property type="evidence" value="ECO:0007669"/>
    <property type="project" value="TreeGrafter"/>
</dbReference>
<accession>A0A2I0AB96</accession>
<name>A0A2I0AB96_9ASPA</name>
<dbReference type="FunFam" id="3.90.20.20:FF:000005">
    <property type="entry name" value="GrpE protein homolog"/>
    <property type="match status" value="1"/>
</dbReference>
<evidence type="ECO:0000256" key="6">
    <source>
        <dbReference type="ARBA" id="ARBA00022946"/>
    </source>
</evidence>
<keyword evidence="5" id="KW-0067">ATP-binding</keyword>
<dbReference type="PROSITE" id="PS01071">
    <property type="entry name" value="GRPE"/>
    <property type="match status" value="1"/>
</dbReference>
<keyword evidence="3" id="KW-0479">Metal-binding</keyword>
<evidence type="ECO:0000256" key="10">
    <source>
        <dbReference type="RuleBase" id="RU000640"/>
    </source>
</evidence>
<dbReference type="InterPro" id="IPR013805">
    <property type="entry name" value="GrpE_CC"/>
</dbReference>
<organism evidence="14 15">
    <name type="scientific">Apostasia shenzhenica</name>
    <dbReference type="NCBI Taxonomy" id="1088818"/>
    <lineage>
        <taxon>Eukaryota</taxon>
        <taxon>Viridiplantae</taxon>
        <taxon>Streptophyta</taxon>
        <taxon>Embryophyta</taxon>
        <taxon>Tracheophyta</taxon>
        <taxon>Spermatophyta</taxon>
        <taxon>Magnoliopsida</taxon>
        <taxon>Liliopsida</taxon>
        <taxon>Asparagales</taxon>
        <taxon>Orchidaceae</taxon>
        <taxon>Apostasioideae</taxon>
        <taxon>Apostasia</taxon>
    </lineage>
</organism>
<dbReference type="Gene3D" id="2.30.22.10">
    <property type="entry name" value="Head domain of nucleotide exchange factor GrpE"/>
    <property type="match status" value="1"/>
</dbReference>
<dbReference type="GO" id="GO:0046872">
    <property type="term" value="F:metal ion binding"/>
    <property type="evidence" value="ECO:0007669"/>
    <property type="project" value="UniProtKB-KW"/>
</dbReference>
<dbReference type="GO" id="GO:0051082">
    <property type="term" value="F:unfolded protein binding"/>
    <property type="evidence" value="ECO:0007669"/>
    <property type="project" value="TreeGrafter"/>
</dbReference>
<sequence length="347" mass="38567">MAWRHLPCIQRSNLRFLIARASSQPDLPCSFSNTSLYVSSSSEKLPSPMSKLRHSNLTSIFQRFGFSSSAFPQASKREINQLGDDNSSKTYEASQKTSEDEGALNISEAASDSTTPDHSHFADLNSKSEQVESPSLQKRRRRATRRTTFSDSDAETELSVEELAKLVAEKDEILKARKKEIENMQEKVLRAYAEMENVLERTKREVENSKKYGIQNFAKGLLDVADNLGRASNAIKEKFSEIDRSSVSVGLGLLKSLLEGVEMTDKQLAEVFRKFGIEKYVPLNENFDPNQHNAVFEMPDESKPPGTVAVVLKAGYMLHDRVIRPAEVGVIKSVNGDGNQSVGGSSL</sequence>
<comment type="function">
    <text evidence="10">Essential component of the PAM complex, a complex required for the translocation of transit peptide-containing proteins from the inner membrane into the mitochondrial matrix in an ATP-dependent manner.</text>
</comment>
<keyword evidence="6" id="KW-0809">Transit peptide</keyword>
<dbReference type="STRING" id="1088818.A0A2I0AB96"/>
<dbReference type="PANTHER" id="PTHR21237:SF23">
    <property type="entry name" value="GRPE PROTEIN HOMOLOG, MITOCHONDRIAL"/>
    <property type="match status" value="1"/>
</dbReference>
<dbReference type="EMBL" id="KZ452001">
    <property type="protein sequence ID" value="PKA52819.1"/>
    <property type="molecule type" value="Genomic_DNA"/>
</dbReference>
<dbReference type="GO" id="GO:0000774">
    <property type="term" value="F:adenyl-nucleotide exchange factor activity"/>
    <property type="evidence" value="ECO:0007669"/>
    <property type="project" value="InterPro"/>
</dbReference>
<evidence type="ECO:0000256" key="1">
    <source>
        <dbReference type="ARBA" id="ARBA00004305"/>
    </source>
</evidence>
<evidence type="ECO:0000256" key="9">
    <source>
        <dbReference type="ARBA" id="ARBA00063669"/>
    </source>
</evidence>
<evidence type="ECO:0000256" key="11">
    <source>
        <dbReference type="RuleBase" id="RU004478"/>
    </source>
</evidence>